<evidence type="ECO:0000313" key="14">
    <source>
        <dbReference type="Proteomes" id="UP000183971"/>
    </source>
</evidence>
<sequence length="402" mass="45133">MAQVLLDLFYSFGNCLNCFPGNPNLKINNRSFKILRLLGEGGFSYVYLVEDTSSHELFALKKIRCPFGAESVQQAMREVDAYRLFSHVPTIISAVDHSVATERGADEATKTVYVLLPYYKRGNLQDMINANLVNHDRFPERRLMLLFLGVCKALRAMHDYKPAVERMHMGREEDELNHGERNNTRGKRTEEEEEGEQERGLLEEENQVSGGRSIQHYAHRDIKPGNIMIDDSGSTPILMDLGSVAPSPIPVTSQSLALQIQDTAAEHSTMPYRAPELFDVQTGMVIDTKVDIWSMGCTLYACLVGKSPFEMRSDETGGTLSLCVLGGDWRFPDEGPAGVKRSNSMRPHQGQQQQQAPAVDISEPIRDVVRKCLSVEPAERPDIHELIEMVEEVIEELPDDSH</sequence>
<comment type="catalytic activity">
    <reaction evidence="8">
        <text>L-seryl-[protein] + ATP = O-phospho-L-seryl-[protein] + ADP + H(+)</text>
        <dbReference type="Rhea" id="RHEA:17989"/>
        <dbReference type="Rhea" id="RHEA-COMP:9863"/>
        <dbReference type="Rhea" id="RHEA-COMP:11604"/>
        <dbReference type="ChEBI" id="CHEBI:15378"/>
        <dbReference type="ChEBI" id="CHEBI:29999"/>
        <dbReference type="ChEBI" id="CHEBI:30616"/>
        <dbReference type="ChEBI" id="CHEBI:83421"/>
        <dbReference type="ChEBI" id="CHEBI:456216"/>
        <dbReference type="EC" id="2.7.11.1"/>
    </reaction>
</comment>
<evidence type="ECO:0000259" key="12">
    <source>
        <dbReference type="PROSITE" id="PS50011"/>
    </source>
</evidence>
<evidence type="ECO:0000256" key="7">
    <source>
        <dbReference type="ARBA" id="ARBA00047899"/>
    </source>
</evidence>
<dbReference type="GO" id="GO:0032889">
    <property type="term" value="P:regulation of vacuole fusion, non-autophagic"/>
    <property type="evidence" value="ECO:0007669"/>
    <property type="project" value="TreeGrafter"/>
</dbReference>
<evidence type="ECO:0000256" key="4">
    <source>
        <dbReference type="ARBA" id="ARBA00022741"/>
    </source>
</evidence>
<dbReference type="GO" id="GO:0005524">
    <property type="term" value="F:ATP binding"/>
    <property type="evidence" value="ECO:0007669"/>
    <property type="project" value="UniProtKB-UniRule"/>
</dbReference>
<dbReference type="VEuPathDB" id="FungiDB:FPRO_04809"/>
<dbReference type="PROSITE" id="PS00107">
    <property type="entry name" value="PROTEIN_KINASE_ATP"/>
    <property type="match status" value="1"/>
</dbReference>
<protein>
    <recommendedName>
        <fullName evidence="1">non-specific serine/threonine protein kinase</fullName>
        <ecNumber evidence="1">2.7.11.1</ecNumber>
    </recommendedName>
</protein>
<dbReference type="InterPro" id="IPR008271">
    <property type="entry name" value="Ser/Thr_kinase_AS"/>
</dbReference>
<dbReference type="PROSITE" id="PS50011">
    <property type="entry name" value="PROTEIN_KINASE_DOM"/>
    <property type="match status" value="1"/>
</dbReference>
<evidence type="ECO:0000256" key="11">
    <source>
        <dbReference type="SAM" id="MobiDB-lite"/>
    </source>
</evidence>
<dbReference type="PANTHER" id="PTHR45998:SF2">
    <property type="entry name" value="SERINE_THREONINE-PROTEIN KINASE 16"/>
    <property type="match status" value="1"/>
</dbReference>
<dbReference type="Gene3D" id="1.10.510.10">
    <property type="entry name" value="Transferase(Phosphotransferase) domain 1"/>
    <property type="match status" value="1"/>
</dbReference>
<keyword evidence="4 9" id="KW-0547">Nucleotide-binding</keyword>
<organism evidence="13 14">
    <name type="scientific">Fusarium proliferatum (strain ET1)</name>
    <name type="common">Orchid endophyte fungus</name>
    <dbReference type="NCBI Taxonomy" id="1227346"/>
    <lineage>
        <taxon>Eukaryota</taxon>
        <taxon>Fungi</taxon>
        <taxon>Dikarya</taxon>
        <taxon>Ascomycota</taxon>
        <taxon>Pezizomycotina</taxon>
        <taxon>Sordariomycetes</taxon>
        <taxon>Hypocreomycetidae</taxon>
        <taxon>Hypocreales</taxon>
        <taxon>Nectriaceae</taxon>
        <taxon>Fusarium</taxon>
        <taxon>Fusarium fujikuroi species complex</taxon>
    </lineage>
</organism>
<dbReference type="FunFam" id="1.10.510.10:FF:000550">
    <property type="entry name" value="Serine/threonine kinase 16"/>
    <property type="match status" value="1"/>
</dbReference>
<comment type="caution">
    <text evidence="13">The sequence shown here is derived from an EMBL/GenBank/DDBJ whole genome shotgun (WGS) entry which is preliminary data.</text>
</comment>
<keyword evidence="6 9" id="KW-0067">ATP-binding</keyword>
<dbReference type="SUPFAM" id="SSF56112">
    <property type="entry name" value="Protein kinase-like (PK-like)"/>
    <property type="match status" value="1"/>
</dbReference>
<dbReference type="PROSITE" id="PS00108">
    <property type="entry name" value="PROTEIN_KINASE_ST"/>
    <property type="match status" value="1"/>
</dbReference>
<keyword evidence="2 10" id="KW-0723">Serine/threonine-protein kinase</keyword>
<evidence type="ECO:0000256" key="8">
    <source>
        <dbReference type="ARBA" id="ARBA00048679"/>
    </source>
</evidence>
<keyword evidence="14" id="KW-1185">Reference proteome</keyword>
<name>A0A1L7VGZ5_FUSPR</name>
<dbReference type="AlphaFoldDB" id="A0A1L7VGZ5"/>
<evidence type="ECO:0000256" key="9">
    <source>
        <dbReference type="PROSITE-ProRule" id="PRU10141"/>
    </source>
</evidence>
<evidence type="ECO:0000256" key="2">
    <source>
        <dbReference type="ARBA" id="ARBA00022527"/>
    </source>
</evidence>
<evidence type="ECO:0000256" key="3">
    <source>
        <dbReference type="ARBA" id="ARBA00022679"/>
    </source>
</evidence>
<dbReference type="Proteomes" id="UP000183971">
    <property type="component" value="Unassembled WGS sequence"/>
</dbReference>
<dbReference type="GO" id="GO:0005773">
    <property type="term" value="C:vacuole"/>
    <property type="evidence" value="ECO:0007669"/>
    <property type="project" value="GOC"/>
</dbReference>
<feature type="compositionally biased region" description="Basic and acidic residues" evidence="11">
    <location>
        <begin position="169"/>
        <end position="190"/>
    </location>
</feature>
<feature type="domain" description="Protein kinase" evidence="12">
    <location>
        <begin position="32"/>
        <end position="394"/>
    </location>
</feature>
<dbReference type="EMBL" id="FJOF01000004">
    <property type="protein sequence ID" value="CZR39911.1"/>
    <property type="molecule type" value="Genomic_DNA"/>
</dbReference>
<feature type="binding site" evidence="9">
    <location>
        <position position="61"/>
    </location>
    <ligand>
        <name>ATP</name>
        <dbReference type="ChEBI" id="CHEBI:30616"/>
    </ligand>
</feature>
<reference evidence="14" key="1">
    <citation type="journal article" date="2016" name="Genome Biol. Evol.">
        <title>Comparative 'omics' of the Fusarium fujikuroi species complex highlights differences in genetic potential and metabolite synthesis.</title>
        <authorList>
            <person name="Niehaus E.-M."/>
            <person name="Muensterkoetter M."/>
            <person name="Proctor R.H."/>
            <person name="Brown D.W."/>
            <person name="Sharon A."/>
            <person name="Idan Y."/>
            <person name="Oren-Young L."/>
            <person name="Sieber C.M."/>
            <person name="Novak O."/>
            <person name="Pencik A."/>
            <person name="Tarkowska D."/>
            <person name="Hromadova K."/>
            <person name="Freeman S."/>
            <person name="Maymon M."/>
            <person name="Elazar M."/>
            <person name="Youssef S.A."/>
            <person name="El-Shabrawy E.S.M."/>
            <person name="Shalaby A.B.A."/>
            <person name="Houterman P."/>
            <person name="Brock N.L."/>
            <person name="Burkhardt I."/>
            <person name="Tsavkelova E.A."/>
            <person name="Dickschat J.S."/>
            <person name="Galuszka P."/>
            <person name="Gueldener U."/>
            <person name="Tudzynski B."/>
        </authorList>
    </citation>
    <scope>NUCLEOTIDE SEQUENCE [LARGE SCALE GENOMIC DNA]</scope>
    <source>
        <strain evidence="14">ET1</strain>
    </source>
</reference>
<dbReference type="GO" id="GO:0006624">
    <property type="term" value="P:vacuolar protein processing"/>
    <property type="evidence" value="ECO:0007669"/>
    <property type="project" value="TreeGrafter"/>
</dbReference>
<dbReference type="SMART" id="SM00220">
    <property type="entry name" value="S_TKc"/>
    <property type="match status" value="1"/>
</dbReference>
<dbReference type="GO" id="GO:0004674">
    <property type="term" value="F:protein serine/threonine kinase activity"/>
    <property type="evidence" value="ECO:0007669"/>
    <property type="project" value="UniProtKB-KW"/>
</dbReference>
<dbReference type="GeneID" id="42049692"/>
<gene>
    <name evidence="13" type="ORF">FPRO_04809</name>
</gene>
<keyword evidence="3" id="KW-0808">Transferase</keyword>
<dbReference type="GO" id="GO:0005794">
    <property type="term" value="C:Golgi apparatus"/>
    <property type="evidence" value="ECO:0007669"/>
    <property type="project" value="TreeGrafter"/>
</dbReference>
<dbReference type="RefSeq" id="XP_031080504.1">
    <property type="nucleotide sequence ID" value="XM_031230359.1"/>
</dbReference>
<evidence type="ECO:0000313" key="13">
    <source>
        <dbReference type="EMBL" id="CZR39911.1"/>
    </source>
</evidence>
<dbReference type="InterPro" id="IPR011009">
    <property type="entry name" value="Kinase-like_dom_sf"/>
</dbReference>
<proteinExistence type="inferred from homology"/>
<comment type="catalytic activity">
    <reaction evidence="7">
        <text>L-threonyl-[protein] + ATP = O-phospho-L-threonyl-[protein] + ADP + H(+)</text>
        <dbReference type="Rhea" id="RHEA:46608"/>
        <dbReference type="Rhea" id="RHEA-COMP:11060"/>
        <dbReference type="Rhea" id="RHEA-COMP:11605"/>
        <dbReference type="ChEBI" id="CHEBI:15378"/>
        <dbReference type="ChEBI" id="CHEBI:30013"/>
        <dbReference type="ChEBI" id="CHEBI:30616"/>
        <dbReference type="ChEBI" id="CHEBI:61977"/>
        <dbReference type="ChEBI" id="CHEBI:456216"/>
        <dbReference type="EC" id="2.7.11.1"/>
    </reaction>
</comment>
<feature type="region of interest" description="Disordered" evidence="11">
    <location>
        <begin position="336"/>
        <end position="360"/>
    </location>
</feature>
<dbReference type="EC" id="2.7.11.1" evidence="1"/>
<dbReference type="InterPro" id="IPR017441">
    <property type="entry name" value="Protein_kinase_ATP_BS"/>
</dbReference>
<dbReference type="FunFam" id="3.30.200.20:FF:000374">
    <property type="entry name" value="Serine/threonine protein kinase"/>
    <property type="match status" value="1"/>
</dbReference>
<evidence type="ECO:0000256" key="5">
    <source>
        <dbReference type="ARBA" id="ARBA00022777"/>
    </source>
</evidence>
<dbReference type="PANTHER" id="PTHR45998">
    <property type="entry name" value="SERINE/THREONINE-PROTEIN KINASE 16"/>
    <property type="match status" value="1"/>
</dbReference>
<dbReference type="InterPro" id="IPR052239">
    <property type="entry name" value="Ser/Thr-specific_kinases"/>
</dbReference>
<evidence type="ECO:0000256" key="1">
    <source>
        <dbReference type="ARBA" id="ARBA00012513"/>
    </source>
</evidence>
<accession>A0A1L7VGZ5</accession>
<feature type="region of interest" description="Disordered" evidence="11">
    <location>
        <begin position="169"/>
        <end position="212"/>
    </location>
</feature>
<comment type="similarity">
    <text evidence="10">Belongs to the protein kinase superfamily.</text>
</comment>
<dbReference type="Pfam" id="PF00069">
    <property type="entry name" value="Pkinase"/>
    <property type="match status" value="2"/>
</dbReference>
<keyword evidence="5 13" id="KW-0418">Kinase</keyword>
<dbReference type="Gene3D" id="3.30.200.20">
    <property type="entry name" value="Phosphorylase Kinase, domain 1"/>
    <property type="match status" value="1"/>
</dbReference>
<evidence type="ECO:0000256" key="6">
    <source>
        <dbReference type="ARBA" id="ARBA00022840"/>
    </source>
</evidence>
<evidence type="ECO:0000256" key="10">
    <source>
        <dbReference type="RuleBase" id="RU000304"/>
    </source>
</evidence>
<dbReference type="InterPro" id="IPR000719">
    <property type="entry name" value="Prot_kinase_dom"/>
</dbReference>